<evidence type="ECO:0000313" key="1">
    <source>
        <dbReference type="EMBL" id="KAF8430591.1"/>
    </source>
</evidence>
<protein>
    <submittedName>
        <fullName evidence="1">Uncharacterized protein</fullName>
    </submittedName>
</protein>
<gene>
    <name evidence="1" type="ORF">L210DRAFT_3562100</name>
</gene>
<reference evidence="1" key="1">
    <citation type="submission" date="2019-10" db="EMBL/GenBank/DDBJ databases">
        <authorList>
            <consortium name="DOE Joint Genome Institute"/>
            <person name="Kuo A."/>
            <person name="Miyauchi S."/>
            <person name="Kiss E."/>
            <person name="Drula E."/>
            <person name="Kohler A."/>
            <person name="Sanchez-Garcia M."/>
            <person name="Andreopoulos B."/>
            <person name="Barry K.W."/>
            <person name="Bonito G."/>
            <person name="Buee M."/>
            <person name="Carver A."/>
            <person name="Chen C."/>
            <person name="Cichocki N."/>
            <person name="Clum A."/>
            <person name="Culley D."/>
            <person name="Crous P.W."/>
            <person name="Fauchery L."/>
            <person name="Girlanda M."/>
            <person name="Hayes R."/>
            <person name="Keri Z."/>
            <person name="LaButti K."/>
            <person name="Lipzen A."/>
            <person name="Lombard V."/>
            <person name="Magnuson J."/>
            <person name="Maillard F."/>
            <person name="Morin E."/>
            <person name="Murat C."/>
            <person name="Nolan M."/>
            <person name="Ohm R."/>
            <person name="Pangilinan J."/>
            <person name="Pereira M."/>
            <person name="Perotto S."/>
            <person name="Peter M."/>
            <person name="Riley R."/>
            <person name="Sitrit Y."/>
            <person name="Stielow B."/>
            <person name="Szollosi G."/>
            <person name="Zifcakova L."/>
            <person name="Stursova M."/>
            <person name="Spatafora J.W."/>
            <person name="Tedersoo L."/>
            <person name="Vaario L.-M."/>
            <person name="Yamada A."/>
            <person name="Yan M."/>
            <person name="Wang P."/>
            <person name="Xu J."/>
            <person name="Bruns T."/>
            <person name="Baldrian P."/>
            <person name="Vilgalys R."/>
            <person name="Henrissat B."/>
            <person name="Grigoriev I.V."/>
            <person name="Hibbett D."/>
            <person name="Nagy L.G."/>
            <person name="Martin F.M."/>
        </authorList>
    </citation>
    <scope>NUCLEOTIDE SEQUENCE</scope>
    <source>
        <strain evidence="1">BED1</strain>
    </source>
</reference>
<name>A0AAD4G906_BOLED</name>
<reference evidence="1" key="2">
    <citation type="journal article" date="2020" name="Nat. Commun.">
        <title>Large-scale genome sequencing of mycorrhizal fungi provides insights into the early evolution of symbiotic traits.</title>
        <authorList>
            <person name="Miyauchi S."/>
            <person name="Kiss E."/>
            <person name="Kuo A."/>
            <person name="Drula E."/>
            <person name="Kohler A."/>
            <person name="Sanchez-Garcia M."/>
            <person name="Morin E."/>
            <person name="Andreopoulos B."/>
            <person name="Barry K.W."/>
            <person name="Bonito G."/>
            <person name="Buee M."/>
            <person name="Carver A."/>
            <person name="Chen C."/>
            <person name="Cichocki N."/>
            <person name="Clum A."/>
            <person name="Culley D."/>
            <person name="Crous P.W."/>
            <person name="Fauchery L."/>
            <person name="Girlanda M."/>
            <person name="Hayes R.D."/>
            <person name="Keri Z."/>
            <person name="LaButti K."/>
            <person name="Lipzen A."/>
            <person name="Lombard V."/>
            <person name="Magnuson J."/>
            <person name="Maillard F."/>
            <person name="Murat C."/>
            <person name="Nolan M."/>
            <person name="Ohm R.A."/>
            <person name="Pangilinan J."/>
            <person name="Pereira M.F."/>
            <person name="Perotto S."/>
            <person name="Peter M."/>
            <person name="Pfister S."/>
            <person name="Riley R."/>
            <person name="Sitrit Y."/>
            <person name="Stielow J.B."/>
            <person name="Szollosi G."/>
            <person name="Zifcakova L."/>
            <person name="Stursova M."/>
            <person name="Spatafora J.W."/>
            <person name="Tedersoo L."/>
            <person name="Vaario L.M."/>
            <person name="Yamada A."/>
            <person name="Yan M."/>
            <person name="Wang P."/>
            <person name="Xu J."/>
            <person name="Bruns T."/>
            <person name="Baldrian P."/>
            <person name="Vilgalys R."/>
            <person name="Dunand C."/>
            <person name="Henrissat B."/>
            <person name="Grigoriev I.V."/>
            <person name="Hibbett D."/>
            <person name="Nagy L.G."/>
            <person name="Martin F.M."/>
        </authorList>
    </citation>
    <scope>NUCLEOTIDE SEQUENCE</scope>
    <source>
        <strain evidence="1">BED1</strain>
    </source>
</reference>
<dbReference type="EMBL" id="WHUW01000060">
    <property type="protein sequence ID" value="KAF8430591.1"/>
    <property type="molecule type" value="Genomic_DNA"/>
</dbReference>
<keyword evidence="2" id="KW-1185">Reference proteome</keyword>
<dbReference type="Proteomes" id="UP001194468">
    <property type="component" value="Unassembled WGS sequence"/>
</dbReference>
<sequence>MLVFPKETHSIDGVEAARVSFEAGRDWFVIIRCLRLMMDRLYGMGAKAPGWTPTTGVSVHVV</sequence>
<evidence type="ECO:0000313" key="2">
    <source>
        <dbReference type="Proteomes" id="UP001194468"/>
    </source>
</evidence>
<proteinExistence type="predicted"/>
<organism evidence="1 2">
    <name type="scientific">Boletus edulis BED1</name>
    <dbReference type="NCBI Taxonomy" id="1328754"/>
    <lineage>
        <taxon>Eukaryota</taxon>
        <taxon>Fungi</taxon>
        <taxon>Dikarya</taxon>
        <taxon>Basidiomycota</taxon>
        <taxon>Agaricomycotina</taxon>
        <taxon>Agaricomycetes</taxon>
        <taxon>Agaricomycetidae</taxon>
        <taxon>Boletales</taxon>
        <taxon>Boletineae</taxon>
        <taxon>Boletaceae</taxon>
        <taxon>Boletoideae</taxon>
        <taxon>Boletus</taxon>
    </lineage>
</organism>
<accession>A0AAD4G906</accession>
<comment type="caution">
    <text evidence="1">The sequence shown here is derived from an EMBL/GenBank/DDBJ whole genome shotgun (WGS) entry which is preliminary data.</text>
</comment>
<dbReference type="AlphaFoldDB" id="A0AAD4G906"/>